<protein>
    <submittedName>
        <fullName evidence="4">CD34/Podocalyxin family</fullName>
    </submittedName>
</protein>
<proteinExistence type="predicted"/>
<evidence type="ECO:0000256" key="2">
    <source>
        <dbReference type="SAM" id="MobiDB-lite"/>
    </source>
</evidence>
<feature type="region of interest" description="Disordered" evidence="2">
    <location>
        <begin position="1"/>
        <end position="23"/>
    </location>
</feature>
<keyword evidence="1" id="KW-0175">Coiled coil</keyword>
<accession>A0A8S5LQH6</accession>
<feature type="coiled-coil region" evidence="1">
    <location>
        <begin position="77"/>
        <end position="118"/>
    </location>
</feature>
<keyword evidence="3" id="KW-1133">Transmembrane helix</keyword>
<feature type="transmembrane region" description="Helical" evidence="3">
    <location>
        <begin position="27"/>
        <end position="48"/>
    </location>
</feature>
<organism evidence="4">
    <name type="scientific">Myoviridae sp. ctXRl20</name>
    <dbReference type="NCBI Taxonomy" id="2827610"/>
    <lineage>
        <taxon>Viruses</taxon>
        <taxon>Duplodnaviria</taxon>
        <taxon>Heunggongvirae</taxon>
        <taxon>Uroviricota</taxon>
        <taxon>Caudoviricetes</taxon>
    </lineage>
</organism>
<name>A0A8S5LQH6_9CAUD</name>
<feature type="compositionally biased region" description="Polar residues" evidence="2">
    <location>
        <begin position="1"/>
        <end position="11"/>
    </location>
</feature>
<keyword evidence="3" id="KW-0812">Transmembrane</keyword>
<evidence type="ECO:0000256" key="3">
    <source>
        <dbReference type="SAM" id="Phobius"/>
    </source>
</evidence>
<dbReference type="EMBL" id="BK015896">
    <property type="protein sequence ID" value="DAD72301.1"/>
    <property type="molecule type" value="Genomic_DNA"/>
</dbReference>
<evidence type="ECO:0000256" key="1">
    <source>
        <dbReference type="SAM" id="Coils"/>
    </source>
</evidence>
<sequence length="127" mass="14703">MFSNITCGNTATPTTSRRQSSERRTPLTIEVSLLISGVSVAFAIFFGICSKQRNDKKDTQEETERRAENDTMVVVKLENIADDIKDIKRESRENREEMKQLRERVVIVEQSLKSYHKRLDGEQHSDR</sequence>
<keyword evidence="3" id="KW-0472">Membrane</keyword>
<reference evidence="4" key="1">
    <citation type="journal article" date="2021" name="Proc. Natl. Acad. Sci. U.S.A.">
        <title>A Catalog of Tens of Thousands of Viruses from Human Metagenomes Reveals Hidden Associations with Chronic Diseases.</title>
        <authorList>
            <person name="Tisza M.J."/>
            <person name="Buck C.B."/>
        </authorList>
    </citation>
    <scope>NUCLEOTIDE SEQUENCE</scope>
    <source>
        <strain evidence="4">CtXRl20</strain>
    </source>
</reference>
<evidence type="ECO:0000313" key="4">
    <source>
        <dbReference type="EMBL" id="DAD72301.1"/>
    </source>
</evidence>